<evidence type="ECO:0000313" key="2">
    <source>
        <dbReference type="EMBL" id="OWF34782.1"/>
    </source>
</evidence>
<accession>A0A210PE71</accession>
<dbReference type="Gene3D" id="2.30.30.40">
    <property type="entry name" value="SH3 Domains"/>
    <property type="match status" value="1"/>
</dbReference>
<evidence type="ECO:0000313" key="3">
    <source>
        <dbReference type="Proteomes" id="UP000242188"/>
    </source>
</evidence>
<protein>
    <recommendedName>
        <fullName evidence="4">Cyanovirin-N domain-containing protein</fullName>
    </recommendedName>
</protein>
<gene>
    <name evidence="2" type="ORF">KP79_PYT14181</name>
</gene>
<dbReference type="STRING" id="6573.A0A210PE71"/>
<keyword evidence="3" id="KW-1185">Reference proteome</keyword>
<dbReference type="EMBL" id="NEDP02076750">
    <property type="protein sequence ID" value="OWF34782.1"/>
    <property type="molecule type" value="Genomic_DNA"/>
</dbReference>
<dbReference type="Proteomes" id="UP000242188">
    <property type="component" value="Unassembled WGS sequence"/>
</dbReference>
<keyword evidence="1" id="KW-0732">Signal</keyword>
<evidence type="ECO:0000256" key="1">
    <source>
        <dbReference type="SAM" id="SignalP"/>
    </source>
</evidence>
<feature type="chain" id="PRO_5013052567" description="Cyanovirin-N domain-containing protein" evidence="1">
    <location>
        <begin position="18"/>
        <end position="250"/>
    </location>
</feature>
<name>A0A210PE71_MIZYE</name>
<reference evidence="2 3" key="1">
    <citation type="journal article" date="2017" name="Nat. Ecol. Evol.">
        <title>Scallop genome provides insights into evolution of bilaterian karyotype and development.</title>
        <authorList>
            <person name="Wang S."/>
            <person name="Zhang J."/>
            <person name="Jiao W."/>
            <person name="Li J."/>
            <person name="Xun X."/>
            <person name="Sun Y."/>
            <person name="Guo X."/>
            <person name="Huan P."/>
            <person name="Dong B."/>
            <person name="Zhang L."/>
            <person name="Hu X."/>
            <person name="Sun X."/>
            <person name="Wang J."/>
            <person name="Zhao C."/>
            <person name="Wang Y."/>
            <person name="Wang D."/>
            <person name="Huang X."/>
            <person name="Wang R."/>
            <person name="Lv J."/>
            <person name="Li Y."/>
            <person name="Zhang Z."/>
            <person name="Liu B."/>
            <person name="Lu W."/>
            <person name="Hui Y."/>
            <person name="Liang J."/>
            <person name="Zhou Z."/>
            <person name="Hou R."/>
            <person name="Li X."/>
            <person name="Liu Y."/>
            <person name="Li H."/>
            <person name="Ning X."/>
            <person name="Lin Y."/>
            <person name="Zhao L."/>
            <person name="Xing Q."/>
            <person name="Dou J."/>
            <person name="Li Y."/>
            <person name="Mao J."/>
            <person name="Guo H."/>
            <person name="Dou H."/>
            <person name="Li T."/>
            <person name="Mu C."/>
            <person name="Jiang W."/>
            <person name="Fu Q."/>
            <person name="Fu X."/>
            <person name="Miao Y."/>
            <person name="Liu J."/>
            <person name="Yu Q."/>
            <person name="Li R."/>
            <person name="Liao H."/>
            <person name="Li X."/>
            <person name="Kong Y."/>
            <person name="Jiang Z."/>
            <person name="Chourrout D."/>
            <person name="Li R."/>
            <person name="Bao Z."/>
        </authorList>
    </citation>
    <scope>NUCLEOTIDE SEQUENCE [LARGE SCALE GENOMIC DNA]</scope>
    <source>
        <strain evidence="2 3">PY_sf001</strain>
    </source>
</reference>
<sequence>MYLSLTVVCLVLGRVVANITGQHPVSGTCLCLSTSNVNAHTGPGLHEPVHASLSINHCYKFHGGILTKDGYEWYQLQNVNGENLWVVGRYLNIGSDVSLCTAGTSSCSDTTAKNQACEILQLHNSGRIVLWDRHPSGNHDNAYAYNNIRDTCRGLGASRSSYYCDLCGNNTPGGHVCLSRTLLQFIYDLAKAGSMHVNEIAGACHHCNSSHYKGTAVDIQTSSRNTEIMAKCRSMGGFALDETSHIHCNF</sequence>
<dbReference type="OrthoDB" id="10059227at2759"/>
<evidence type="ECO:0008006" key="4">
    <source>
        <dbReference type="Google" id="ProtNLM"/>
    </source>
</evidence>
<feature type="signal peptide" evidence="1">
    <location>
        <begin position="1"/>
        <end position="17"/>
    </location>
</feature>
<dbReference type="AlphaFoldDB" id="A0A210PE71"/>
<organism evidence="2 3">
    <name type="scientific">Mizuhopecten yessoensis</name>
    <name type="common">Japanese scallop</name>
    <name type="synonym">Patinopecten yessoensis</name>
    <dbReference type="NCBI Taxonomy" id="6573"/>
    <lineage>
        <taxon>Eukaryota</taxon>
        <taxon>Metazoa</taxon>
        <taxon>Spiralia</taxon>
        <taxon>Lophotrochozoa</taxon>
        <taxon>Mollusca</taxon>
        <taxon>Bivalvia</taxon>
        <taxon>Autobranchia</taxon>
        <taxon>Pteriomorphia</taxon>
        <taxon>Pectinida</taxon>
        <taxon>Pectinoidea</taxon>
        <taxon>Pectinidae</taxon>
        <taxon>Mizuhopecten</taxon>
    </lineage>
</organism>
<proteinExistence type="predicted"/>
<comment type="caution">
    <text evidence="2">The sequence shown here is derived from an EMBL/GenBank/DDBJ whole genome shotgun (WGS) entry which is preliminary data.</text>
</comment>